<dbReference type="Pfam" id="PF07872">
    <property type="entry name" value="DUF1659"/>
    <property type="match status" value="1"/>
</dbReference>
<gene>
    <name evidence="2" type="ORF">D0469_03250</name>
</gene>
<accession>A0A372LSV3</accession>
<proteinExistence type="predicted"/>
<reference evidence="2 3" key="1">
    <citation type="submission" date="2018-08" db="EMBL/GenBank/DDBJ databases">
        <title>Bacillus chawlae sp. nov., Bacillus glennii sp. nov., and Bacillus saganii sp. nov. Isolated from the Vehicle Assembly Building at Kennedy Space Center where the Viking Spacecraft were Assembled.</title>
        <authorList>
            <person name="Seuylemezian A."/>
            <person name="Vaishampayan P."/>
        </authorList>
    </citation>
    <scope>NUCLEOTIDE SEQUENCE [LARGE SCALE GENOMIC DNA]</scope>
    <source>
        <strain evidence="2 3">V47-23a</strain>
    </source>
</reference>
<name>A0A372LSV3_9BACI</name>
<feature type="domain" description="DUF1659" evidence="1">
    <location>
        <begin position="3"/>
        <end position="71"/>
    </location>
</feature>
<evidence type="ECO:0000313" key="2">
    <source>
        <dbReference type="EMBL" id="RFU70977.1"/>
    </source>
</evidence>
<dbReference type="EMBL" id="QVTE01000008">
    <property type="protein sequence ID" value="RFU70977.1"/>
    <property type="molecule type" value="Genomic_DNA"/>
</dbReference>
<keyword evidence="3" id="KW-1185">Reference proteome</keyword>
<dbReference type="OrthoDB" id="48766at2"/>
<comment type="caution">
    <text evidence="2">The sequence shown here is derived from an EMBL/GenBank/DDBJ whole genome shotgun (WGS) entry which is preliminary data.</text>
</comment>
<sequence>MATQSLMTSTLRIDFENGMNEKGEPIIKRKAFSNIQSGVTADQLLQAAQALASLQVHPVIAIIRQDAMNITA</sequence>
<dbReference type="AlphaFoldDB" id="A0A372LSV3"/>
<dbReference type="Proteomes" id="UP000264541">
    <property type="component" value="Unassembled WGS sequence"/>
</dbReference>
<dbReference type="InterPro" id="IPR012454">
    <property type="entry name" value="DUF1659"/>
</dbReference>
<organism evidence="2 3">
    <name type="scientific">Peribacillus saganii</name>
    <dbReference type="NCBI Taxonomy" id="2303992"/>
    <lineage>
        <taxon>Bacteria</taxon>
        <taxon>Bacillati</taxon>
        <taxon>Bacillota</taxon>
        <taxon>Bacilli</taxon>
        <taxon>Bacillales</taxon>
        <taxon>Bacillaceae</taxon>
        <taxon>Peribacillus</taxon>
    </lineage>
</organism>
<protein>
    <submittedName>
        <fullName evidence="2">DUF1659 domain-containing protein</fullName>
    </submittedName>
</protein>
<evidence type="ECO:0000313" key="3">
    <source>
        <dbReference type="Proteomes" id="UP000264541"/>
    </source>
</evidence>
<evidence type="ECO:0000259" key="1">
    <source>
        <dbReference type="Pfam" id="PF07872"/>
    </source>
</evidence>
<dbReference type="RefSeq" id="WP_117325205.1">
    <property type="nucleotide sequence ID" value="NZ_QVTE01000008.1"/>
</dbReference>